<proteinExistence type="predicted"/>
<evidence type="ECO:0000313" key="1">
    <source>
        <dbReference type="EMBL" id="QXE22951.1"/>
    </source>
</evidence>
<protein>
    <submittedName>
        <fullName evidence="1">Uncharacterized protein</fullName>
    </submittedName>
</protein>
<dbReference type="AlphaFoldDB" id="A0A975Y496"/>
<sequence>MCGDIKIFGIRKCEEKATLVDMVIFSEEDYQQRDE</sequence>
<gene>
    <name evidence="1" type="ORF">B6N60_01638</name>
</gene>
<dbReference type="EMBL" id="CP021056">
    <property type="protein sequence ID" value="QXE22951.1"/>
    <property type="molecule type" value="Genomic_DNA"/>
</dbReference>
<dbReference type="Proteomes" id="UP000683511">
    <property type="component" value="Chromosome"/>
</dbReference>
<accession>A0A975Y496</accession>
<organism evidence="1 2">
    <name type="scientific">Richelia sinica FACHB-800</name>
    <dbReference type="NCBI Taxonomy" id="1357546"/>
    <lineage>
        <taxon>Bacteria</taxon>
        <taxon>Bacillati</taxon>
        <taxon>Cyanobacteriota</taxon>
        <taxon>Cyanophyceae</taxon>
        <taxon>Nostocales</taxon>
        <taxon>Nostocaceae</taxon>
        <taxon>Richelia</taxon>
    </lineage>
</organism>
<name>A0A975Y496_9NOST</name>
<reference evidence="1" key="1">
    <citation type="submission" date="2017-04" db="EMBL/GenBank/DDBJ databases">
        <title>Genome deletions in a multicellular cyanobacterial endosymbiont for morphological adaptation in marine diatoms.</title>
        <authorList>
            <person name="Wang Y."/>
            <person name="Gao H."/>
            <person name="Li R."/>
            <person name="Xu X."/>
        </authorList>
    </citation>
    <scope>NUCLEOTIDE SEQUENCE</scope>
    <source>
        <strain evidence="1">FACHB 800</strain>
    </source>
</reference>
<dbReference type="KEGG" id="rsin:B6N60_01638"/>
<evidence type="ECO:0000313" key="2">
    <source>
        <dbReference type="Proteomes" id="UP000683511"/>
    </source>
</evidence>
<keyword evidence="2" id="KW-1185">Reference proteome</keyword>